<comment type="subcellular location">
    <subcellularLocation>
        <location evidence="1">Cell envelope</location>
    </subcellularLocation>
</comment>
<dbReference type="GO" id="GO:0016491">
    <property type="term" value="F:oxidoreductase activity"/>
    <property type="evidence" value="ECO:0007669"/>
    <property type="project" value="InterPro"/>
</dbReference>
<dbReference type="InterPro" id="IPR013766">
    <property type="entry name" value="Thioredoxin_domain"/>
</dbReference>
<dbReference type="GO" id="GO:0016209">
    <property type="term" value="F:antioxidant activity"/>
    <property type="evidence" value="ECO:0007669"/>
    <property type="project" value="InterPro"/>
</dbReference>
<dbReference type="GO" id="GO:0017004">
    <property type="term" value="P:cytochrome complex assembly"/>
    <property type="evidence" value="ECO:0007669"/>
    <property type="project" value="UniProtKB-KW"/>
</dbReference>
<evidence type="ECO:0000256" key="2">
    <source>
        <dbReference type="ARBA" id="ARBA00022748"/>
    </source>
</evidence>
<evidence type="ECO:0000256" key="3">
    <source>
        <dbReference type="ARBA" id="ARBA00022968"/>
    </source>
</evidence>
<evidence type="ECO:0000256" key="4">
    <source>
        <dbReference type="ARBA" id="ARBA00023157"/>
    </source>
</evidence>
<dbReference type="RefSeq" id="WP_063388628.1">
    <property type="nucleotide sequence ID" value="NZ_LVHY01000047.1"/>
</dbReference>
<evidence type="ECO:0000313" key="7">
    <source>
        <dbReference type="Proteomes" id="UP000076476"/>
    </source>
</evidence>
<dbReference type="SUPFAM" id="SSF52833">
    <property type="entry name" value="Thioredoxin-like"/>
    <property type="match status" value="1"/>
</dbReference>
<dbReference type="Pfam" id="PF00578">
    <property type="entry name" value="AhpC-TSA"/>
    <property type="match status" value="1"/>
</dbReference>
<evidence type="ECO:0000313" key="6">
    <source>
        <dbReference type="EMBL" id="KZN95894.1"/>
    </source>
</evidence>
<dbReference type="PANTHER" id="PTHR42852:SF6">
    <property type="entry name" value="THIOL:DISULFIDE INTERCHANGE PROTEIN DSBE"/>
    <property type="match status" value="1"/>
</dbReference>
<dbReference type="PANTHER" id="PTHR42852">
    <property type="entry name" value="THIOL:DISULFIDE INTERCHANGE PROTEIN DSBE"/>
    <property type="match status" value="1"/>
</dbReference>
<dbReference type="AlphaFoldDB" id="A0A165XD64"/>
<keyword evidence="4" id="KW-1015">Disulfide bond</keyword>
<comment type="caution">
    <text evidence="6">The sequence shown here is derived from an EMBL/GenBank/DDBJ whole genome shotgun (WGS) entry which is preliminary data.</text>
</comment>
<keyword evidence="3" id="KW-0812">Transmembrane</keyword>
<accession>A0A165XD64</accession>
<dbReference type="GeneID" id="301126697"/>
<evidence type="ECO:0000256" key="1">
    <source>
        <dbReference type="ARBA" id="ARBA00004196"/>
    </source>
</evidence>
<dbReference type="InterPro" id="IPR036249">
    <property type="entry name" value="Thioredoxin-like_sf"/>
</dbReference>
<protein>
    <submittedName>
        <fullName evidence="6">Thiol-disulfide oxidoreductase</fullName>
    </submittedName>
</protein>
<accession>A0A161W9F2</accession>
<reference evidence="6 7" key="1">
    <citation type="submission" date="2016-04" db="EMBL/GenBank/DDBJ databases">
        <title>Draft genome sequence of Aeribacillus pallidus 8m3 from petroleum reservoir.</title>
        <authorList>
            <person name="Poltaraus A.B."/>
            <person name="Nazina T.N."/>
            <person name="Tourova T.P."/>
            <person name="Malakho S.M."/>
            <person name="Korshunova A.V."/>
            <person name="Sokolova D.S."/>
        </authorList>
    </citation>
    <scope>NUCLEOTIDE SEQUENCE [LARGE SCALE GENOMIC DNA]</scope>
    <source>
        <strain evidence="6 7">8m3</strain>
    </source>
</reference>
<keyword evidence="7" id="KW-1185">Reference proteome</keyword>
<dbReference type="GO" id="GO:0030313">
    <property type="term" value="C:cell envelope"/>
    <property type="evidence" value="ECO:0007669"/>
    <property type="project" value="UniProtKB-SubCell"/>
</dbReference>
<dbReference type="OrthoDB" id="25753at2"/>
<dbReference type="InterPro" id="IPR000866">
    <property type="entry name" value="AhpC/TSA"/>
</dbReference>
<dbReference type="PROSITE" id="PS51352">
    <property type="entry name" value="THIOREDOXIN_2"/>
    <property type="match status" value="1"/>
</dbReference>
<evidence type="ECO:0000256" key="5">
    <source>
        <dbReference type="ARBA" id="ARBA00023284"/>
    </source>
</evidence>
<dbReference type="EMBL" id="LWBR01000035">
    <property type="protein sequence ID" value="KZN95894.1"/>
    <property type="molecule type" value="Genomic_DNA"/>
</dbReference>
<dbReference type="CDD" id="cd02966">
    <property type="entry name" value="TlpA_like_family"/>
    <property type="match status" value="1"/>
</dbReference>
<sequence>MKKRRLITRSIILVILLGALGYTLYSNFFMSKEKVKVGSAAPDFVLTDLEGKKHQFSDYRGKGVFLNFWGTWCKPCEREMPYIERQYQHYKNLGVEVLAVNVGESKLVVEKFAEKYGLNFPIVIDKNQQVLHAYDVDPLPTTFLIDKNGKVVKIITAPMTEREVRDYMEMIKP</sequence>
<organism evidence="6 7">
    <name type="scientific">Aeribacillus pallidus</name>
    <dbReference type="NCBI Taxonomy" id="33936"/>
    <lineage>
        <taxon>Bacteria</taxon>
        <taxon>Bacillati</taxon>
        <taxon>Bacillota</taxon>
        <taxon>Bacilli</taxon>
        <taxon>Bacillales</taxon>
        <taxon>Bacillaceae</taxon>
        <taxon>Aeribacillus</taxon>
    </lineage>
</organism>
<keyword evidence="3" id="KW-0735">Signal-anchor</keyword>
<proteinExistence type="predicted"/>
<gene>
    <name evidence="6" type="ORF">AZI98_12560</name>
</gene>
<dbReference type="InterPro" id="IPR050553">
    <property type="entry name" value="Thioredoxin_ResA/DsbE_sf"/>
</dbReference>
<dbReference type="STRING" id="33936.AZI98_12560"/>
<dbReference type="Proteomes" id="UP000076476">
    <property type="component" value="Unassembled WGS sequence"/>
</dbReference>
<keyword evidence="2" id="KW-0201">Cytochrome c-type biogenesis</keyword>
<dbReference type="NCBIfam" id="NF002854">
    <property type="entry name" value="PRK03147.1"/>
    <property type="match status" value="1"/>
</dbReference>
<keyword evidence="5" id="KW-0676">Redox-active center</keyword>
<name>A0A165XD64_9BACI</name>
<dbReference type="Gene3D" id="3.40.30.10">
    <property type="entry name" value="Glutaredoxin"/>
    <property type="match status" value="1"/>
</dbReference>